<accession>A0AA85K8N8</accession>
<feature type="region of interest" description="Disordered" evidence="1">
    <location>
        <begin position="79"/>
        <end position="113"/>
    </location>
</feature>
<name>A0AA85K8N8_TRIRE</name>
<keyword evidence="2" id="KW-1185">Reference proteome</keyword>
<dbReference type="WBParaSite" id="TREG1_69090.1">
    <property type="protein sequence ID" value="TREG1_69090.1"/>
    <property type="gene ID" value="TREG1_69090"/>
</dbReference>
<organism evidence="2 3">
    <name type="scientific">Trichobilharzia regenti</name>
    <name type="common">Nasal bird schistosome</name>
    <dbReference type="NCBI Taxonomy" id="157069"/>
    <lineage>
        <taxon>Eukaryota</taxon>
        <taxon>Metazoa</taxon>
        <taxon>Spiralia</taxon>
        <taxon>Lophotrochozoa</taxon>
        <taxon>Platyhelminthes</taxon>
        <taxon>Trematoda</taxon>
        <taxon>Digenea</taxon>
        <taxon>Strigeidida</taxon>
        <taxon>Schistosomatoidea</taxon>
        <taxon>Schistosomatidae</taxon>
        <taxon>Trichobilharzia</taxon>
    </lineage>
</organism>
<protein>
    <submittedName>
        <fullName evidence="3">Uncharacterized protein</fullName>
    </submittedName>
</protein>
<reference evidence="2" key="1">
    <citation type="submission" date="2022-06" db="EMBL/GenBank/DDBJ databases">
        <authorList>
            <person name="Berger JAMES D."/>
            <person name="Berger JAMES D."/>
        </authorList>
    </citation>
    <scope>NUCLEOTIDE SEQUENCE [LARGE SCALE GENOMIC DNA]</scope>
</reference>
<reference evidence="3" key="2">
    <citation type="submission" date="2023-11" db="UniProtKB">
        <authorList>
            <consortium name="WormBaseParasite"/>
        </authorList>
    </citation>
    <scope>IDENTIFICATION</scope>
</reference>
<evidence type="ECO:0000313" key="3">
    <source>
        <dbReference type="WBParaSite" id="TREG1_69090.1"/>
    </source>
</evidence>
<feature type="compositionally biased region" description="Low complexity" evidence="1">
    <location>
        <begin position="88"/>
        <end position="109"/>
    </location>
</feature>
<dbReference type="AlphaFoldDB" id="A0AA85K8N8"/>
<feature type="compositionally biased region" description="Low complexity" evidence="1">
    <location>
        <begin position="31"/>
        <end position="48"/>
    </location>
</feature>
<evidence type="ECO:0000313" key="2">
    <source>
        <dbReference type="Proteomes" id="UP000050795"/>
    </source>
</evidence>
<evidence type="ECO:0000256" key="1">
    <source>
        <dbReference type="SAM" id="MobiDB-lite"/>
    </source>
</evidence>
<feature type="region of interest" description="Disordered" evidence="1">
    <location>
        <begin position="29"/>
        <end position="52"/>
    </location>
</feature>
<dbReference type="Proteomes" id="UP000050795">
    <property type="component" value="Unassembled WGS sequence"/>
</dbReference>
<proteinExistence type="predicted"/>
<sequence length="248" mass="27059">MTFNVVGRNLFKVLQSDCFELKESSPFIPYKPQHQHQSPQQQQKQISQCLPSSSHYHQQHLMNFTSPVEFNKLINATDHHGRSSHLPNSLMSNISSLSSSASSQAGSLNRRVPRCKSPRTCMWPSYNLASAPNTNRQHFTQLPGPSNTDVRNTGLCPQLGVLSTNSVSSTCSPNQNSSQFSHSRNRLIAGHLQTVAAHFLGSVVAAPGAAAVGGAGSTSYPRDKGRHRSGSPISSEIGQYSMHILREL</sequence>
<feature type="region of interest" description="Disordered" evidence="1">
    <location>
        <begin position="213"/>
        <end position="236"/>
    </location>
</feature>